<comment type="caution">
    <text evidence="9">The sequence shown here is derived from an EMBL/GenBank/DDBJ whole genome shotgun (WGS) entry which is preliminary data.</text>
</comment>
<comment type="cofactor">
    <cofactor evidence="1 7">
        <name>Zn(2+)</name>
        <dbReference type="ChEBI" id="CHEBI:29105"/>
    </cofactor>
</comment>
<sequence>MIPKTMKAAVLHEFGKPLQIEQVPVKQPKENQILVKVVTCGVCHTDLHACEGDWPVKPKLPLIPGHEAVGYVVALGPLVSNVKEGDIVGVPWLFSACGYCEYCISGWETLCESQQNGGYSVDGGYAEYVVADARYVAHFPPNINFLEIAPITCAGVTVYKGLKETDTKPGEWVAISGIGGLGHLAVQYAKAMGLHVAAIDVADDKLALAKSLGADITVNATETNPGSFLKRATGGMHGVLVTAVSPIAFKQGIEALRRKGTISLNGLPPGSFDLPIFDTVLNRYTVRGSIVGTRKDMQEAIGFAVEGKVKASVHAGKLEDINQIFDDMRKGSIEGRVVLQIGSPTL</sequence>
<proteinExistence type="inferred from homology"/>
<dbReference type="SMART" id="SM00829">
    <property type="entry name" value="PKS_ER"/>
    <property type="match status" value="1"/>
</dbReference>
<feature type="domain" description="Enoyl reductase (ER)" evidence="8">
    <location>
        <begin position="15"/>
        <end position="339"/>
    </location>
</feature>
<dbReference type="EMBL" id="JBHLWO010000002">
    <property type="protein sequence ID" value="MFC0319927.1"/>
    <property type="molecule type" value="Genomic_DNA"/>
</dbReference>
<dbReference type="PANTHER" id="PTHR42940">
    <property type="entry name" value="ALCOHOL DEHYDROGENASE 1-RELATED"/>
    <property type="match status" value="1"/>
</dbReference>
<dbReference type="Proteomes" id="UP001589774">
    <property type="component" value="Unassembled WGS sequence"/>
</dbReference>
<dbReference type="PROSITE" id="PS00059">
    <property type="entry name" value="ADH_ZINC"/>
    <property type="match status" value="1"/>
</dbReference>
<protein>
    <recommendedName>
        <fullName evidence="3">alcohol dehydrogenase</fullName>
        <ecNumber evidence="3">1.1.1.1</ecNumber>
    </recommendedName>
</protein>
<dbReference type="InterPro" id="IPR013154">
    <property type="entry name" value="ADH-like_N"/>
</dbReference>
<dbReference type="SUPFAM" id="SSF51735">
    <property type="entry name" value="NAD(P)-binding Rossmann-fold domains"/>
    <property type="match status" value="1"/>
</dbReference>
<keyword evidence="4 7" id="KW-0479">Metal-binding</keyword>
<evidence type="ECO:0000313" key="9">
    <source>
        <dbReference type="EMBL" id="MFC0319927.1"/>
    </source>
</evidence>
<accession>A0ABV6HMR1</accession>
<evidence type="ECO:0000256" key="1">
    <source>
        <dbReference type="ARBA" id="ARBA00001947"/>
    </source>
</evidence>
<evidence type="ECO:0000256" key="5">
    <source>
        <dbReference type="ARBA" id="ARBA00022833"/>
    </source>
</evidence>
<dbReference type="NCBIfam" id="NF006940">
    <property type="entry name" value="PRK09422.1"/>
    <property type="match status" value="1"/>
</dbReference>
<keyword evidence="6 9" id="KW-0560">Oxidoreductase</keyword>
<dbReference type="InterPro" id="IPR036291">
    <property type="entry name" value="NAD(P)-bd_dom_sf"/>
</dbReference>
<evidence type="ECO:0000259" key="8">
    <source>
        <dbReference type="SMART" id="SM00829"/>
    </source>
</evidence>
<dbReference type="InterPro" id="IPR020843">
    <property type="entry name" value="ER"/>
</dbReference>
<dbReference type="SUPFAM" id="SSF50129">
    <property type="entry name" value="GroES-like"/>
    <property type="match status" value="1"/>
</dbReference>
<keyword evidence="5 7" id="KW-0862">Zinc</keyword>
<evidence type="ECO:0000313" key="10">
    <source>
        <dbReference type="Proteomes" id="UP001589774"/>
    </source>
</evidence>
<evidence type="ECO:0000256" key="7">
    <source>
        <dbReference type="RuleBase" id="RU361277"/>
    </source>
</evidence>
<dbReference type="GO" id="GO:0004022">
    <property type="term" value="F:alcohol dehydrogenase (NAD+) activity"/>
    <property type="evidence" value="ECO:0007669"/>
    <property type="project" value="UniProtKB-EC"/>
</dbReference>
<dbReference type="CDD" id="cd08297">
    <property type="entry name" value="CAD3"/>
    <property type="match status" value="1"/>
</dbReference>
<evidence type="ECO:0000256" key="2">
    <source>
        <dbReference type="ARBA" id="ARBA00008072"/>
    </source>
</evidence>
<reference evidence="9 10" key="1">
    <citation type="submission" date="2024-09" db="EMBL/GenBank/DDBJ databases">
        <authorList>
            <person name="Sun Q."/>
            <person name="Mori K."/>
        </authorList>
    </citation>
    <scope>NUCLEOTIDE SEQUENCE [LARGE SCALE GENOMIC DNA]</scope>
    <source>
        <strain evidence="9 10">CCM 7765</strain>
    </source>
</reference>
<dbReference type="Pfam" id="PF08240">
    <property type="entry name" value="ADH_N"/>
    <property type="match status" value="1"/>
</dbReference>
<dbReference type="Gene3D" id="3.40.50.720">
    <property type="entry name" value="NAD(P)-binding Rossmann-like Domain"/>
    <property type="match status" value="1"/>
</dbReference>
<organism evidence="9 10">
    <name type="scientific">Olivibacter oleidegradans</name>
    <dbReference type="NCBI Taxonomy" id="760123"/>
    <lineage>
        <taxon>Bacteria</taxon>
        <taxon>Pseudomonadati</taxon>
        <taxon>Bacteroidota</taxon>
        <taxon>Sphingobacteriia</taxon>
        <taxon>Sphingobacteriales</taxon>
        <taxon>Sphingobacteriaceae</taxon>
        <taxon>Olivibacter</taxon>
    </lineage>
</organism>
<dbReference type="InterPro" id="IPR002328">
    <property type="entry name" value="ADH_Zn_CS"/>
</dbReference>
<dbReference type="Pfam" id="PF00107">
    <property type="entry name" value="ADH_zinc_N"/>
    <property type="match status" value="1"/>
</dbReference>
<dbReference type="InterPro" id="IPR011032">
    <property type="entry name" value="GroES-like_sf"/>
</dbReference>
<evidence type="ECO:0000256" key="3">
    <source>
        <dbReference type="ARBA" id="ARBA00013190"/>
    </source>
</evidence>
<gene>
    <name evidence="9" type="primary">adhP</name>
    <name evidence="9" type="ORF">ACFFI0_16505</name>
</gene>
<dbReference type="InterPro" id="IPR013149">
    <property type="entry name" value="ADH-like_C"/>
</dbReference>
<comment type="similarity">
    <text evidence="2 7">Belongs to the zinc-containing alcohol dehydrogenase family.</text>
</comment>
<name>A0ABV6HMR1_9SPHI</name>
<dbReference type="Gene3D" id="3.90.180.10">
    <property type="entry name" value="Medium-chain alcohol dehydrogenases, catalytic domain"/>
    <property type="match status" value="1"/>
</dbReference>
<evidence type="ECO:0000256" key="4">
    <source>
        <dbReference type="ARBA" id="ARBA00022723"/>
    </source>
</evidence>
<keyword evidence="10" id="KW-1185">Reference proteome</keyword>
<dbReference type="RefSeq" id="WP_130855454.1">
    <property type="nucleotide sequence ID" value="NZ_JBHLWO010000002.1"/>
</dbReference>
<dbReference type="EC" id="1.1.1.1" evidence="3"/>
<evidence type="ECO:0000256" key="6">
    <source>
        <dbReference type="ARBA" id="ARBA00023002"/>
    </source>
</evidence>
<dbReference type="PANTHER" id="PTHR42940:SF8">
    <property type="entry name" value="VACUOLAR PROTEIN SORTING-ASSOCIATED PROTEIN 11"/>
    <property type="match status" value="1"/>
</dbReference>